<organism evidence="7 8">
    <name type="scientific">Acrocarpospora pleiomorpha</name>
    <dbReference type="NCBI Taxonomy" id="90975"/>
    <lineage>
        <taxon>Bacteria</taxon>
        <taxon>Bacillati</taxon>
        <taxon>Actinomycetota</taxon>
        <taxon>Actinomycetes</taxon>
        <taxon>Streptosporangiales</taxon>
        <taxon>Streptosporangiaceae</taxon>
        <taxon>Acrocarpospora</taxon>
    </lineage>
</organism>
<dbReference type="PANTHER" id="PTHR23531">
    <property type="entry name" value="QUINOLENE RESISTANCE PROTEIN NORA"/>
    <property type="match status" value="1"/>
</dbReference>
<evidence type="ECO:0000256" key="4">
    <source>
        <dbReference type="ARBA" id="ARBA00023136"/>
    </source>
</evidence>
<dbReference type="InterPro" id="IPR011701">
    <property type="entry name" value="MFS"/>
</dbReference>
<comment type="subcellular location">
    <subcellularLocation>
        <location evidence="1">Cell membrane</location>
        <topology evidence="1">Multi-pass membrane protein</topology>
    </subcellularLocation>
</comment>
<feature type="transmembrane region" description="Helical" evidence="5">
    <location>
        <begin position="392"/>
        <end position="411"/>
    </location>
</feature>
<evidence type="ECO:0000259" key="6">
    <source>
        <dbReference type="PROSITE" id="PS50850"/>
    </source>
</evidence>
<feature type="transmembrane region" description="Helical" evidence="5">
    <location>
        <begin position="305"/>
        <end position="323"/>
    </location>
</feature>
<feature type="transmembrane region" description="Helical" evidence="5">
    <location>
        <begin position="138"/>
        <end position="157"/>
    </location>
</feature>
<dbReference type="AlphaFoldDB" id="A0A5M3XAZ8"/>
<feature type="transmembrane region" description="Helical" evidence="5">
    <location>
        <begin position="329"/>
        <end position="352"/>
    </location>
</feature>
<dbReference type="Gene3D" id="1.20.1250.20">
    <property type="entry name" value="MFS general substrate transporter like domains"/>
    <property type="match status" value="1"/>
</dbReference>
<dbReference type="GO" id="GO:0022857">
    <property type="term" value="F:transmembrane transporter activity"/>
    <property type="evidence" value="ECO:0007669"/>
    <property type="project" value="InterPro"/>
</dbReference>
<keyword evidence="2 5" id="KW-0812">Transmembrane</keyword>
<feature type="transmembrane region" description="Helical" evidence="5">
    <location>
        <begin position="45"/>
        <end position="64"/>
    </location>
</feature>
<comment type="caution">
    <text evidence="7">The sequence shown here is derived from an EMBL/GenBank/DDBJ whole genome shotgun (WGS) entry which is preliminary data.</text>
</comment>
<feature type="transmembrane region" description="Helical" evidence="5">
    <location>
        <begin position="163"/>
        <end position="187"/>
    </location>
</feature>
<evidence type="ECO:0000313" key="8">
    <source>
        <dbReference type="Proteomes" id="UP000377595"/>
    </source>
</evidence>
<gene>
    <name evidence="7" type="ORF">Aple_002740</name>
</gene>
<evidence type="ECO:0000313" key="7">
    <source>
        <dbReference type="EMBL" id="GES17379.1"/>
    </source>
</evidence>
<protein>
    <recommendedName>
        <fullName evidence="6">Major facilitator superfamily (MFS) profile domain-containing protein</fullName>
    </recommendedName>
</protein>
<sequence>MRRDGAPRFSTPAFWLIFVSSALSNVAYSTTAPVLPRYVVEVLGGGPALVGSLVGLSPIASLVVQPFAGVLADRYGYRVVSVASGLLASVGVLFLLVSATVPGVAAGRVLFGAGGSVIATALMAWVLAIVAPERRGQALGVFGLGVWIGLALGPVVGENTFHLAGFGAVWLVCGALQLGSVAAALVVRQRADGLPPEEAAVVTGENLAGGAAGPTDGSPSAPGVPSAPGWRVAVRSVTRAGVVAGLVWATEGVLLTYLVLHLESRGVRPDGVFGGASVFTVFAASVVLARLAVGGLPDRIGARRSAVLALSCVAAGLLVIAAAGSFAMAAAGAVVLGAGFAPLFPSLTMIATERLPSSLRATGLGFFNAYIAVGMAGGSFAGGVLSGWWGEWSAFVAAAALAVAGLGVLATEPGHGLRARRP</sequence>
<feature type="domain" description="Major facilitator superfamily (MFS) profile" evidence="6">
    <location>
        <begin position="13"/>
        <end position="417"/>
    </location>
</feature>
<keyword evidence="3 5" id="KW-1133">Transmembrane helix</keyword>
<evidence type="ECO:0000256" key="5">
    <source>
        <dbReference type="SAM" id="Phobius"/>
    </source>
</evidence>
<feature type="transmembrane region" description="Helical" evidence="5">
    <location>
        <begin position="364"/>
        <end position="386"/>
    </location>
</feature>
<accession>A0A5M3XAZ8</accession>
<dbReference type="InterPro" id="IPR036259">
    <property type="entry name" value="MFS_trans_sf"/>
</dbReference>
<dbReference type="EMBL" id="BLAF01000004">
    <property type="protein sequence ID" value="GES17379.1"/>
    <property type="molecule type" value="Genomic_DNA"/>
</dbReference>
<dbReference type="Proteomes" id="UP000377595">
    <property type="component" value="Unassembled WGS sequence"/>
</dbReference>
<dbReference type="InterPro" id="IPR052714">
    <property type="entry name" value="MFS_Exporter"/>
</dbReference>
<feature type="transmembrane region" description="Helical" evidence="5">
    <location>
        <begin position="76"/>
        <end position="97"/>
    </location>
</feature>
<evidence type="ECO:0000256" key="1">
    <source>
        <dbReference type="ARBA" id="ARBA00004651"/>
    </source>
</evidence>
<keyword evidence="8" id="KW-1185">Reference proteome</keyword>
<keyword evidence="4 5" id="KW-0472">Membrane</keyword>
<proteinExistence type="predicted"/>
<dbReference type="RefSeq" id="WP_155342560.1">
    <property type="nucleotide sequence ID" value="NZ_BAAAHM010000001.1"/>
</dbReference>
<feature type="transmembrane region" description="Helical" evidence="5">
    <location>
        <begin position="240"/>
        <end position="260"/>
    </location>
</feature>
<dbReference type="InterPro" id="IPR020846">
    <property type="entry name" value="MFS_dom"/>
</dbReference>
<dbReference type="OrthoDB" id="3461193at2"/>
<evidence type="ECO:0000256" key="3">
    <source>
        <dbReference type="ARBA" id="ARBA00022989"/>
    </source>
</evidence>
<dbReference type="PROSITE" id="PS50850">
    <property type="entry name" value="MFS"/>
    <property type="match status" value="1"/>
</dbReference>
<dbReference type="Pfam" id="PF07690">
    <property type="entry name" value="MFS_1"/>
    <property type="match status" value="1"/>
</dbReference>
<reference evidence="7 8" key="1">
    <citation type="submission" date="2019-10" db="EMBL/GenBank/DDBJ databases">
        <title>Whole genome shotgun sequence of Acrocarpospora pleiomorpha NBRC 16267.</title>
        <authorList>
            <person name="Ichikawa N."/>
            <person name="Kimura A."/>
            <person name="Kitahashi Y."/>
            <person name="Komaki H."/>
            <person name="Oguchi A."/>
        </authorList>
    </citation>
    <scope>NUCLEOTIDE SEQUENCE [LARGE SCALE GENOMIC DNA]</scope>
    <source>
        <strain evidence="7 8">NBRC 16267</strain>
    </source>
</reference>
<dbReference type="PANTHER" id="PTHR23531:SF1">
    <property type="entry name" value="QUINOLENE RESISTANCE PROTEIN NORA"/>
    <property type="match status" value="1"/>
</dbReference>
<evidence type="ECO:0000256" key="2">
    <source>
        <dbReference type="ARBA" id="ARBA00022692"/>
    </source>
</evidence>
<dbReference type="SUPFAM" id="SSF103473">
    <property type="entry name" value="MFS general substrate transporter"/>
    <property type="match status" value="1"/>
</dbReference>
<feature type="transmembrane region" description="Helical" evidence="5">
    <location>
        <begin position="109"/>
        <end position="131"/>
    </location>
</feature>
<feature type="transmembrane region" description="Helical" evidence="5">
    <location>
        <begin position="272"/>
        <end position="293"/>
    </location>
</feature>
<name>A0A5M3XAZ8_9ACTN</name>
<dbReference type="GO" id="GO:0005886">
    <property type="term" value="C:plasma membrane"/>
    <property type="evidence" value="ECO:0007669"/>
    <property type="project" value="UniProtKB-SubCell"/>
</dbReference>